<name>A0A5B9VZ88_9BACT</name>
<accession>A0A5B9VZ88</accession>
<evidence type="ECO:0000313" key="2">
    <source>
        <dbReference type="EMBL" id="QEH33726.1"/>
    </source>
</evidence>
<organism evidence="2 3">
    <name type="scientific">Aquisphaera giovannonii</name>
    <dbReference type="NCBI Taxonomy" id="406548"/>
    <lineage>
        <taxon>Bacteria</taxon>
        <taxon>Pseudomonadati</taxon>
        <taxon>Planctomycetota</taxon>
        <taxon>Planctomycetia</taxon>
        <taxon>Isosphaerales</taxon>
        <taxon>Isosphaeraceae</taxon>
        <taxon>Aquisphaera</taxon>
    </lineage>
</organism>
<evidence type="ECO:0008006" key="4">
    <source>
        <dbReference type="Google" id="ProtNLM"/>
    </source>
</evidence>
<feature type="region of interest" description="Disordered" evidence="1">
    <location>
        <begin position="521"/>
        <end position="543"/>
    </location>
</feature>
<evidence type="ECO:0000313" key="3">
    <source>
        <dbReference type="Proteomes" id="UP000324233"/>
    </source>
</evidence>
<evidence type="ECO:0000256" key="1">
    <source>
        <dbReference type="SAM" id="MobiDB-lite"/>
    </source>
</evidence>
<proteinExistence type="predicted"/>
<keyword evidence="3" id="KW-1185">Reference proteome</keyword>
<reference evidence="2 3" key="1">
    <citation type="submission" date="2019-08" db="EMBL/GenBank/DDBJ databases">
        <title>Deep-cultivation of Planctomycetes and their phenomic and genomic characterization uncovers novel biology.</title>
        <authorList>
            <person name="Wiegand S."/>
            <person name="Jogler M."/>
            <person name="Boedeker C."/>
            <person name="Pinto D."/>
            <person name="Vollmers J."/>
            <person name="Rivas-Marin E."/>
            <person name="Kohn T."/>
            <person name="Peeters S.H."/>
            <person name="Heuer A."/>
            <person name="Rast P."/>
            <person name="Oberbeckmann S."/>
            <person name="Bunk B."/>
            <person name="Jeske O."/>
            <person name="Meyerdierks A."/>
            <person name="Storesund J.E."/>
            <person name="Kallscheuer N."/>
            <person name="Luecker S."/>
            <person name="Lage O.M."/>
            <person name="Pohl T."/>
            <person name="Merkel B.J."/>
            <person name="Hornburger P."/>
            <person name="Mueller R.-W."/>
            <person name="Bruemmer F."/>
            <person name="Labrenz M."/>
            <person name="Spormann A.M."/>
            <person name="Op den Camp H."/>
            <person name="Overmann J."/>
            <person name="Amann R."/>
            <person name="Jetten M.S.M."/>
            <person name="Mascher T."/>
            <person name="Medema M.H."/>
            <person name="Devos D.P."/>
            <person name="Kaster A.-K."/>
            <person name="Ovreas L."/>
            <person name="Rohde M."/>
            <person name="Galperin M.Y."/>
            <person name="Jogler C."/>
        </authorList>
    </citation>
    <scope>NUCLEOTIDE SEQUENCE [LARGE SCALE GENOMIC DNA]</scope>
    <source>
        <strain evidence="2 3">OJF2</strain>
    </source>
</reference>
<dbReference type="KEGG" id="agv:OJF2_22320"/>
<gene>
    <name evidence="2" type="ORF">OJF2_22320</name>
</gene>
<dbReference type="OrthoDB" id="214462at2"/>
<sequence>MPGRRAGLIVLRLLVIGAAAMAGRWLGAGLCGARLAVLPADRFPFLATPYPLPHHVPKDPGGLALRFAMVHDVVHERFPRHGRAYYEWRDRKTRERLARLDEADPARFPLLDDLGAGLERLGRSDEAVAVLRDKLARQRRLGVAGKELYTSYANLGTFLIHAGFPKALAGDREALAGIEEGISFIRKSVEVNPDAHFGREAWQAAIAEFLAAAMRDPKLLRTYDCLGNRLDLRISEIINRETNWVGTGYGRPYDAAFAQGKTSEEFPAFWRPDVDLESPANWPLVRDIRKHITRVGAEDGWDGVPVPSHRGPVAFDEPVMGIIGMWRQGGGANPHFALALGETMLRVGERFLAWSAFERASRLAGRYSRDTALQEFLREHCRSRQAEIEGTLQSRGGSVSGRSYAYHVDAYLTPAEIGRMRPAFEEELARGTEYQERMSDFEAAQIAAGEIESGEALLEEFERQHGAIATTPGAEETFDRVSKEAKADFIRERMKACGFFGACLFASVAILATSRKVRAPGIRPSRSDEFSGDGRSGIAVTDS</sequence>
<dbReference type="EMBL" id="CP042997">
    <property type="protein sequence ID" value="QEH33726.1"/>
    <property type="molecule type" value="Genomic_DNA"/>
</dbReference>
<protein>
    <recommendedName>
        <fullName evidence="4">Tetratricopeptide repeat protein</fullName>
    </recommendedName>
</protein>
<dbReference type="RefSeq" id="WP_148593737.1">
    <property type="nucleotide sequence ID" value="NZ_CP042997.1"/>
</dbReference>
<dbReference type="AlphaFoldDB" id="A0A5B9VZ88"/>
<dbReference type="Proteomes" id="UP000324233">
    <property type="component" value="Chromosome"/>
</dbReference>